<accession>A0AA44J7V6</accession>
<sequence>MAKEIERKFLVAGDEWRNEVTHSMAFRQAYVASLENRSVRVRIVNGLDATLTIKIGASSLVRDEYEYSIPLNDAEELMASAPGVVIEKMRHTVDHGGFTWEVDVFEGKYKGLIVAEVEMDDENANPDLPSWLGKEVTGDRRFSNQSLAMDCPHGDLADALQD</sequence>
<reference evidence="3" key="1">
    <citation type="journal article" date="2020" name="Science">
        <title>Unexpected conservation and global transmission of agrobacterial virulence plasmids.</title>
        <authorList>
            <person name="Weisberg A.J."/>
            <person name="Davis E.W. 2nd"/>
            <person name="Tabima J."/>
            <person name="Belcher M.S."/>
            <person name="Miller M."/>
            <person name="Kuo C.H."/>
            <person name="Loper J.E."/>
            <person name="Grunwald N.J."/>
            <person name="Putnam M.L."/>
            <person name="Chang J.H."/>
        </authorList>
    </citation>
    <scope>NUCLEOTIDE SEQUENCE</scope>
    <source>
        <strain evidence="3">17-1853-1a</strain>
    </source>
</reference>
<dbReference type="PROSITE" id="PS51707">
    <property type="entry name" value="CYTH"/>
    <property type="match status" value="1"/>
</dbReference>
<dbReference type="Pfam" id="PF01928">
    <property type="entry name" value="CYTH"/>
    <property type="match status" value="1"/>
</dbReference>
<dbReference type="CDD" id="cd07891">
    <property type="entry name" value="CYTH-like_CthTTM-like_1"/>
    <property type="match status" value="1"/>
</dbReference>
<dbReference type="SUPFAM" id="SSF55154">
    <property type="entry name" value="CYTH-like phosphatases"/>
    <property type="match status" value="1"/>
</dbReference>
<dbReference type="Proteomes" id="UP000663946">
    <property type="component" value="Chromosome 2"/>
</dbReference>
<evidence type="ECO:0000259" key="2">
    <source>
        <dbReference type="PROSITE" id="PS51707"/>
    </source>
</evidence>
<dbReference type="EMBL" id="CP049217">
    <property type="protein sequence ID" value="QTG14891.1"/>
    <property type="molecule type" value="Genomic_DNA"/>
</dbReference>
<dbReference type="Proteomes" id="UP000702952">
    <property type="component" value="Unassembled WGS sequence"/>
</dbReference>
<dbReference type="Gene3D" id="2.40.320.10">
    <property type="entry name" value="Hypothetical Protein Pfu-838710-001"/>
    <property type="match status" value="1"/>
</dbReference>
<dbReference type="InterPro" id="IPR023577">
    <property type="entry name" value="CYTH_domain"/>
</dbReference>
<feature type="active site" description="Proton acceptor" evidence="1">
    <location>
        <position position="30"/>
    </location>
</feature>
<proteinExistence type="predicted"/>
<protein>
    <submittedName>
        <fullName evidence="3">CYTH domain-containing protein</fullName>
    </submittedName>
</protein>
<dbReference type="EMBL" id="JAAMAY010000006">
    <property type="protein sequence ID" value="NTC27536.1"/>
    <property type="molecule type" value="Genomic_DNA"/>
</dbReference>
<name>A0AA44J7V6_AGRTU</name>
<dbReference type="PIRSF" id="PIRSF016487">
    <property type="entry name" value="CYTH_UCP016487"/>
    <property type="match status" value="1"/>
</dbReference>
<evidence type="ECO:0000313" key="5">
    <source>
        <dbReference type="Proteomes" id="UP000702952"/>
    </source>
</evidence>
<feature type="domain" description="CYTH" evidence="2">
    <location>
        <begin position="2"/>
        <end position="149"/>
    </location>
</feature>
<dbReference type="InterPro" id="IPR033469">
    <property type="entry name" value="CYTH-like_dom_sf"/>
</dbReference>
<evidence type="ECO:0000313" key="4">
    <source>
        <dbReference type="EMBL" id="QTG14891.1"/>
    </source>
</evidence>
<dbReference type="PANTHER" id="PTHR40114">
    <property type="entry name" value="SLR0698 PROTEIN"/>
    <property type="match status" value="1"/>
</dbReference>
<organism evidence="3 5">
    <name type="scientific">Agrobacterium tumefaciens</name>
    <dbReference type="NCBI Taxonomy" id="358"/>
    <lineage>
        <taxon>Bacteria</taxon>
        <taxon>Pseudomonadati</taxon>
        <taxon>Pseudomonadota</taxon>
        <taxon>Alphaproteobacteria</taxon>
        <taxon>Hyphomicrobiales</taxon>
        <taxon>Rhizobiaceae</taxon>
        <taxon>Rhizobium/Agrobacterium group</taxon>
        <taxon>Agrobacterium</taxon>
        <taxon>Agrobacterium tumefaciens complex</taxon>
    </lineage>
</organism>
<evidence type="ECO:0000313" key="3">
    <source>
        <dbReference type="EMBL" id="NTC27536.1"/>
    </source>
</evidence>
<dbReference type="RefSeq" id="WP_025595043.1">
    <property type="nucleotide sequence ID" value="NZ_CP048594.1"/>
</dbReference>
<dbReference type="SMART" id="SM01118">
    <property type="entry name" value="CYTH"/>
    <property type="match status" value="1"/>
</dbReference>
<dbReference type="InterPro" id="IPR012042">
    <property type="entry name" value="NeuTTM/CthTTM-like"/>
</dbReference>
<dbReference type="AlphaFoldDB" id="A0AA44J7V6"/>
<dbReference type="PANTHER" id="PTHR40114:SF1">
    <property type="entry name" value="SLR0698 PROTEIN"/>
    <property type="match status" value="1"/>
</dbReference>
<gene>
    <name evidence="3" type="ORF">G6M46_05100</name>
    <name evidence="4" type="ORF">G6M86_16465</name>
</gene>
<evidence type="ECO:0000256" key="1">
    <source>
        <dbReference type="PIRSR" id="PIRSR016487-1"/>
    </source>
</evidence>
<reference evidence="4" key="2">
    <citation type="submission" date="2020-02" db="EMBL/GenBank/DDBJ databases">
        <title>Unexpected conservation and global transmission of agrobacterial virulence plasmids.</title>
        <authorList>
            <person name="Weisberg A.J."/>
            <person name="Davis E.W. II"/>
            <person name="Tabima J.R."/>
            <person name="Belcher M.S."/>
            <person name="Miller M."/>
            <person name="Kuo C.-H."/>
            <person name="Loper J.E."/>
            <person name="Grunwald N.J."/>
            <person name="Putnam M.L."/>
            <person name="Chang J.H."/>
        </authorList>
    </citation>
    <scope>NUCLEOTIDE SEQUENCE</scope>
    <source>
        <strain evidence="4">Q15/94</strain>
    </source>
</reference>